<organism evidence="2 3">
    <name type="scientific">Chromobacterium haemolyticum</name>
    <dbReference type="NCBI Taxonomy" id="394935"/>
    <lineage>
        <taxon>Bacteria</taxon>
        <taxon>Pseudomonadati</taxon>
        <taxon>Pseudomonadota</taxon>
        <taxon>Betaproteobacteria</taxon>
        <taxon>Neisseriales</taxon>
        <taxon>Chromobacteriaceae</taxon>
        <taxon>Chromobacterium</taxon>
    </lineage>
</organism>
<evidence type="ECO:0000313" key="2">
    <source>
        <dbReference type="EMBL" id="OQS32701.1"/>
    </source>
</evidence>
<accession>A0A1W0CDE0</accession>
<feature type="chain" id="PRO_5012122184" description="Lipoprotein" evidence="1">
    <location>
        <begin position="27"/>
        <end position="368"/>
    </location>
</feature>
<feature type="signal peptide" evidence="1">
    <location>
        <begin position="1"/>
        <end position="26"/>
    </location>
</feature>
<keyword evidence="1" id="KW-0732">Signal</keyword>
<evidence type="ECO:0000256" key="1">
    <source>
        <dbReference type="SAM" id="SignalP"/>
    </source>
</evidence>
<dbReference type="Proteomes" id="UP000192721">
    <property type="component" value="Unassembled WGS sequence"/>
</dbReference>
<name>A0A1W0CDE0_9NEIS</name>
<dbReference type="PROSITE" id="PS51257">
    <property type="entry name" value="PROKAR_LIPOPROTEIN"/>
    <property type="match status" value="1"/>
</dbReference>
<evidence type="ECO:0000313" key="3">
    <source>
        <dbReference type="Proteomes" id="UP000192721"/>
    </source>
</evidence>
<dbReference type="RefSeq" id="WP_081556877.1">
    <property type="nucleotide sequence ID" value="NZ_MUKV01000044.1"/>
</dbReference>
<dbReference type="AlphaFoldDB" id="A0A1W0CDE0"/>
<proteinExistence type="predicted"/>
<dbReference type="EMBL" id="MUKV01000044">
    <property type="protein sequence ID" value="OQS32701.1"/>
    <property type="molecule type" value="Genomic_DNA"/>
</dbReference>
<gene>
    <name evidence="2" type="ORF">B0T45_21350</name>
</gene>
<sequence>MRLKKSGLCAALCGIALLTGCVSPLANKSADQAVRKIMLQNWNSKGYNIDADIGFDELKVADVDKAKEDGGQLEQAAASAADQIARSMRLNIKAALDVAGGKLELIPALRLERRNLLTSVQLPLQFHAKDLSLLVDPSAAYLFVPEMQAYEGKFLRVRLPQRVADNFPLQAMYQAMPKLLDEAYAKVDKQAFSFQPLDPRAAELGARYRLRIAMSRAQENQLASQIIAGLIQVARQEAARKPQIKPGPLGSESLLQLIDSLIKASDANPLNSNTVSDLYVSRGGDLLAIRQTIRFDSPRVRGQAHADIRYSHLGKPVFAFQPAEADILDLERLDKSEWLKSLGLALHALNQPPAAGDEAAAVENAAPQ</sequence>
<comment type="caution">
    <text evidence="2">The sequence shown here is derived from an EMBL/GenBank/DDBJ whole genome shotgun (WGS) entry which is preliminary data.</text>
</comment>
<protein>
    <recommendedName>
        <fullName evidence="4">Lipoprotein</fullName>
    </recommendedName>
</protein>
<reference evidence="2 3" key="1">
    <citation type="submission" date="2017-02" db="EMBL/GenBank/DDBJ databases">
        <title>Chromobacterium haemolyticum H5244.</title>
        <authorList>
            <person name="Gulvik C.A."/>
        </authorList>
    </citation>
    <scope>NUCLEOTIDE SEQUENCE [LARGE SCALE GENOMIC DNA]</scope>
    <source>
        <strain evidence="2 3">H5244</strain>
    </source>
</reference>
<evidence type="ECO:0008006" key="4">
    <source>
        <dbReference type="Google" id="ProtNLM"/>
    </source>
</evidence>